<dbReference type="SUPFAM" id="SSF53597">
    <property type="entry name" value="Dihydrofolate reductase-like"/>
    <property type="match status" value="1"/>
</dbReference>
<dbReference type="OrthoDB" id="7342392at2"/>
<dbReference type="InterPro" id="IPR002734">
    <property type="entry name" value="RibDG_C"/>
</dbReference>
<dbReference type="GO" id="GO:0009231">
    <property type="term" value="P:riboflavin biosynthetic process"/>
    <property type="evidence" value="ECO:0007669"/>
    <property type="project" value="InterPro"/>
</dbReference>
<keyword evidence="3" id="KW-1185">Reference proteome</keyword>
<dbReference type="STRING" id="1814289.SAMN05216410_1940"/>
<evidence type="ECO:0000313" key="2">
    <source>
        <dbReference type="EMBL" id="SDC57721.1"/>
    </source>
</evidence>
<protein>
    <submittedName>
        <fullName evidence="2">Dihydrofolate reductase</fullName>
    </submittedName>
</protein>
<evidence type="ECO:0000259" key="1">
    <source>
        <dbReference type="Pfam" id="PF01872"/>
    </source>
</evidence>
<dbReference type="Gene3D" id="3.40.430.10">
    <property type="entry name" value="Dihydrofolate Reductase, subunit A"/>
    <property type="match status" value="1"/>
</dbReference>
<reference evidence="2 3" key="1">
    <citation type="submission" date="2016-09" db="EMBL/GenBank/DDBJ databases">
        <authorList>
            <person name="Capua I."/>
            <person name="De Benedictis P."/>
            <person name="Joannis T."/>
            <person name="Lombin L.H."/>
            <person name="Cattoli G."/>
        </authorList>
    </citation>
    <scope>NUCLEOTIDE SEQUENCE [LARGE SCALE GENOMIC DNA]</scope>
    <source>
        <strain evidence="2 3">ISLP-3</strain>
    </source>
</reference>
<dbReference type="Pfam" id="PF01872">
    <property type="entry name" value="RibD_C"/>
    <property type="match status" value="1"/>
</dbReference>
<sequence>MGLIHIDLFTTLDGRAQAPGGPDEDTDGGFAFGGWQAPLSDEVVGAQILSGMVGMDALLLGRRTYDIFAGYWPHVKDGGDGGIARLFNRIPKYVASRQARNLDWANSTLLGPDVVTAVRELRDRHAKIHVIGSLDFVQTLFTERLFDRLTLWVYPILLGEGKKVFADGVAPTNLRLVEPAVTSPGGVVRQRYALTGGTPGVGDMTDRDREG</sequence>
<dbReference type="AlphaFoldDB" id="A0A1G6MQI5"/>
<accession>A0A1G6MQI5</accession>
<dbReference type="EMBL" id="FMYH01000003">
    <property type="protein sequence ID" value="SDC57721.1"/>
    <property type="molecule type" value="Genomic_DNA"/>
</dbReference>
<name>A0A1G6MQI5_9MICO</name>
<proteinExistence type="predicted"/>
<gene>
    <name evidence="2" type="ORF">SAMN05216410_1940</name>
</gene>
<feature type="domain" description="Bacterial bifunctional deaminase-reductase C-terminal" evidence="1">
    <location>
        <begin position="5"/>
        <end position="183"/>
    </location>
</feature>
<dbReference type="Proteomes" id="UP000199039">
    <property type="component" value="Unassembled WGS sequence"/>
</dbReference>
<dbReference type="InterPro" id="IPR024072">
    <property type="entry name" value="DHFR-like_dom_sf"/>
</dbReference>
<dbReference type="GO" id="GO:0008703">
    <property type="term" value="F:5-amino-6-(5-phosphoribosylamino)uracil reductase activity"/>
    <property type="evidence" value="ECO:0007669"/>
    <property type="project" value="InterPro"/>
</dbReference>
<evidence type="ECO:0000313" key="3">
    <source>
        <dbReference type="Proteomes" id="UP000199039"/>
    </source>
</evidence>
<dbReference type="RefSeq" id="WP_093182796.1">
    <property type="nucleotide sequence ID" value="NZ_FMYH01000003.1"/>
</dbReference>
<organism evidence="2 3">
    <name type="scientific">Sanguibacter gelidistatuariae</name>
    <dbReference type="NCBI Taxonomy" id="1814289"/>
    <lineage>
        <taxon>Bacteria</taxon>
        <taxon>Bacillati</taxon>
        <taxon>Actinomycetota</taxon>
        <taxon>Actinomycetes</taxon>
        <taxon>Micrococcales</taxon>
        <taxon>Sanguibacteraceae</taxon>
        <taxon>Sanguibacter</taxon>
    </lineage>
</organism>